<dbReference type="Gene3D" id="3.90.950.10">
    <property type="match status" value="1"/>
</dbReference>
<keyword evidence="3" id="KW-0479">Metal-binding</keyword>
<dbReference type="Gene3D" id="3.40.50.720">
    <property type="entry name" value="NAD(P)-binding Rossmann-like Domain"/>
    <property type="match status" value="1"/>
</dbReference>
<comment type="cofactor">
    <cofactor evidence="2">
        <name>Mg(2+)</name>
        <dbReference type="ChEBI" id="CHEBI:18420"/>
    </cofactor>
</comment>
<dbReference type="Pfam" id="PF05368">
    <property type="entry name" value="NmrA"/>
    <property type="match status" value="1"/>
</dbReference>
<sequence length="518" mass="57693">MTTPKLIVVVGATGGQGGSVVETFLKDPTWLVRGITRNPSSPRAKTLQSRGVDMVRADLNDQVSLAKAFQDANVIFAISDFWGIYSESDDTDKPEPGSLFNEWVKQKETRQLQSIIDEAAKITSLERFVISSLPNVTKLTDGKYTEVCHFDSKANAVEYSERDKPDLWYKTSVFLPGYFMANFLNHPMSQPTKGDNGRVQFSTNLDLDKKLPFIVHDEDTGPFVKSLVQNEPNKGVIGYRAWLTFRQFVDIFSNVTGYETDILKFPLGQFTWECEPELRDEFRETFAFVNEVGLHGGDNAGYIHPFALETPPDVQNIEAWIISTNCLSDRLDIYSPSIMDPLRKTIVVASKNIPKIKATREGFNQMFPGTHDFQGLSVHSHVSDQPFSDEETLRGATNRAQNAQTLKPEADFWVGIEGGVESHNGSFCSFAWIVVIGKRGKIGKARTSAYFLPEKTCKLLKEGAELGHADDILFGQTDSKNKQGSVGLLTGGVIDRAAYYTQAVILALIPFRNASLEF</sequence>
<dbReference type="NCBIfam" id="TIGR00258">
    <property type="entry name" value="inosine/xanthosine triphosphatase"/>
    <property type="match status" value="1"/>
</dbReference>
<keyword evidence="5" id="KW-0378">Hydrolase</keyword>
<dbReference type="HAMAP" id="MF_00648">
    <property type="entry name" value="Non_canon_purine_NTPase_YjjX"/>
    <property type="match status" value="1"/>
</dbReference>
<dbReference type="InterPro" id="IPR002786">
    <property type="entry name" value="Non_canon_purine_NTPase"/>
</dbReference>
<evidence type="ECO:0000313" key="14">
    <source>
        <dbReference type="EMBL" id="VIO57352.1"/>
    </source>
</evidence>
<evidence type="ECO:0000256" key="6">
    <source>
        <dbReference type="ARBA" id="ARBA00022842"/>
    </source>
</evidence>
<evidence type="ECO:0000259" key="12">
    <source>
        <dbReference type="Pfam" id="PF01931"/>
    </source>
</evidence>
<dbReference type="GO" id="GO:0006772">
    <property type="term" value="P:thiamine metabolic process"/>
    <property type="evidence" value="ECO:0007669"/>
    <property type="project" value="TreeGrafter"/>
</dbReference>
<dbReference type="InterPro" id="IPR029001">
    <property type="entry name" value="ITPase-like_fam"/>
</dbReference>
<comment type="catalytic activity">
    <reaction evidence="10">
        <text>ITP + H2O = IDP + phosphate + H(+)</text>
        <dbReference type="Rhea" id="RHEA:28330"/>
        <dbReference type="ChEBI" id="CHEBI:15377"/>
        <dbReference type="ChEBI" id="CHEBI:15378"/>
        <dbReference type="ChEBI" id="CHEBI:43474"/>
        <dbReference type="ChEBI" id="CHEBI:58280"/>
        <dbReference type="ChEBI" id="CHEBI:61402"/>
        <dbReference type="EC" id="3.6.1.73"/>
    </reaction>
</comment>
<dbReference type="InterPro" id="IPR026533">
    <property type="entry name" value="NTPase/PRRC1"/>
</dbReference>
<dbReference type="InterPro" id="IPR036291">
    <property type="entry name" value="NAD(P)-bd_dom_sf"/>
</dbReference>
<keyword evidence="7" id="KW-0546">Nucleotide metabolism</keyword>
<evidence type="ECO:0000256" key="5">
    <source>
        <dbReference type="ARBA" id="ARBA00022801"/>
    </source>
</evidence>
<dbReference type="PANTHER" id="PTHR34699">
    <property type="match status" value="1"/>
</dbReference>
<evidence type="ECO:0000256" key="10">
    <source>
        <dbReference type="ARBA" id="ARBA00048174"/>
    </source>
</evidence>
<gene>
    <name evidence="14" type="ORF">FUG_LOCUS251642</name>
</gene>
<dbReference type="SUPFAM" id="SSF51735">
    <property type="entry name" value="NAD(P)-binding Rossmann-fold domains"/>
    <property type="match status" value="1"/>
</dbReference>
<comment type="catalytic activity">
    <reaction evidence="11">
        <text>XTP + H2O = XDP + phosphate + H(+)</text>
        <dbReference type="Rhea" id="RHEA:28406"/>
        <dbReference type="ChEBI" id="CHEBI:15377"/>
        <dbReference type="ChEBI" id="CHEBI:15378"/>
        <dbReference type="ChEBI" id="CHEBI:43474"/>
        <dbReference type="ChEBI" id="CHEBI:59884"/>
        <dbReference type="ChEBI" id="CHEBI:61314"/>
        <dbReference type="EC" id="3.6.1.73"/>
    </reaction>
</comment>
<feature type="domain" description="NmrA-like" evidence="13">
    <location>
        <begin position="5"/>
        <end position="296"/>
    </location>
</feature>
<dbReference type="AlphaFoldDB" id="A0A4E9DGR3"/>
<organism evidence="14">
    <name type="scientific">Gibberella zeae</name>
    <name type="common">Wheat head blight fungus</name>
    <name type="synonym">Fusarium graminearum</name>
    <dbReference type="NCBI Taxonomy" id="5518"/>
    <lineage>
        <taxon>Eukaryota</taxon>
        <taxon>Fungi</taxon>
        <taxon>Dikarya</taxon>
        <taxon>Ascomycota</taxon>
        <taxon>Pezizomycotina</taxon>
        <taxon>Sordariomycetes</taxon>
        <taxon>Hypocreomycetidae</taxon>
        <taxon>Hypocreales</taxon>
        <taxon>Nectriaceae</taxon>
        <taxon>Fusarium</taxon>
    </lineage>
</organism>
<keyword evidence="8" id="KW-0464">Manganese</keyword>
<dbReference type="InterPro" id="IPR050299">
    <property type="entry name" value="YjjX_NTPase"/>
</dbReference>
<dbReference type="EMBL" id="CAAKMV010000129">
    <property type="protein sequence ID" value="VIO57352.1"/>
    <property type="molecule type" value="Genomic_DNA"/>
</dbReference>
<proteinExistence type="inferred from homology"/>
<evidence type="ECO:0000256" key="2">
    <source>
        <dbReference type="ARBA" id="ARBA00001946"/>
    </source>
</evidence>
<evidence type="ECO:0000256" key="1">
    <source>
        <dbReference type="ARBA" id="ARBA00001936"/>
    </source>
</evidence>
<keyword evidence="4" id="KW-0547">Nucleotide-binding</keyword>
<dbReference type="EC" id="3.6.1.73" evidence="9"/>
<dbReference type="GO" id="GO:0009117">
    <property type="term" value="P:nucleotide metabolic process"/>
    <property type="evidence" value="ECO:0007669"/>
    <property type="project" value="UniProtKB-KW"/>
</dbReference>
<comment type="cofactor">
    <cofactor evidence="1">
        <name>Mn(2+)</name>
        <dbReference type="ChEBI" id="CHEBI:29035"/>
    </cofactor>
</comment>
<dbReference type="SUPFAM" id="SSF52972">
    <property type="entry name" value="ITPase-like"/>
    <property type="match status" value="1"/>
</dbReference>
<evidence type="ECO:0000256" key="4">
    <source>
        <dbReference type="ARBA" id="ARBA00022741"/>
    </source>
</evidence>
<evidence type="ECO:0000256" key="8">
    <source>
        <dbReference type="ARBA" id="ARBA00023211"/>
    </source>
</evidence>
<feature type="domain" description="Non-canonical purine NTP phosphatase/PRRC1" evidence="12">
    <location>
        <begin position="349"/>
        <end position="511"/>
    </location>
</feature>
<dbReference type="Gene3D" id="3.90.25.10">
    <property type="entry name" value="UDP-galactose 4-epimerase, domain 1"/>
    <property type="match status" value="1"/>
</dbReference>
<evidence type="ECO:0000256" key="11">
    <source>
        <dbReference type="ARBA" id="ARBA00048781"/>
    </source>
</evidence>
<dbReference type="FunFam" id="3.90.950.10:FF:000002">
    <property type="entry name" value="Inosine/xanthosine triphosphatase"/>
    <property type="match status" value="1"/>
</dbReference>
<dbReference type="GO" id="GO:0000166">
    <property type="term" value="F:nucleotide binding"/>
    <property type="evidence" value="ECO:0007669"/>
    <property type="project" value="UniProtKB-KW"/>
</dbReference>
<evidence type="ECO:0000256" key="9">
    <source>
        <dbReference type="ARBA" id="ARBA00038901"/>
    </source>
</evidence>
<reference evidence="14" key="1">
    <citation type="submission" date="2019-04" db="EMBL/GenBank/DDBJ databases">
        <authorList>
            <person name="Melise S."/>
            <person name="Noan J."/>
            <person name="Okalmin O."/>
        </authorList>
    </citation>
    <scope>NUCLEOTIDE SEQUENCE</scope>
    <source>
        <strain evidence="14">FN9</strain>
    </source>
</reference>
<evidence type="ECO:0000259" key="13">
    <source>
        <dbReference type="Pfam" id="PF05368"/>
    </source>
</evidence>
<name>A0A4E9DGR3_GIBZA</name>
<evidence type="ECO:0000256" key="3">
    <source>
        <dbReference type="ARBA" id="ARBA00022723"/>
    </source>
</evidence>
<keyword evidence="6" id="KW-0460">Magnesium</keyword>
<dbReference type="PANTHER" id="PTHR34699:SF2">
    <property type="entry name" value="NON-CANONICAL PURINE NTP PHOSPHATASE_PRRC1 DOMAIN-CONTAINING PROTEIN"/>
    <property type="match status" value="1"/>
</dbReference>
<evidence type="ECO:0000256" key="7">
    <source>
        <dbReference type="ARBA" id="ARBA00023080"/>
    </source>
</evidence>
<dbReference type="GO" id="GO:0103023">
    <property type="term" value="F:ITPase activity"/>
    <property type="evidence" value="ECO:0007669"/>
    <property type="project" value="UniProtKB-EC"/>
</dbReference>
<dbReference type="Pfam" id="PF01931">
    <property type="entry name" value="NTPase_I-T"/>
    <property type="match status" value="1"/>
</dbReference>
<dbReference type="GO" id="GO:0046872">
    <property type="term" value="F:metal ion binding"/>
    <property type="evidence" value="ECO:0007669"/>
    <property type="project" value="UniProtKB-KW"/>
</dbReference>
<dbReference type="InterPro" id="IPR008030">
    <property type="entry name" value="NmrA-like"/>
</dbReference>
<protein>
    <recommendedName>
        <fullName evidence="9">inosine/xanthosine triphosphatase</fullName>
        <ecNumber evidence="9">3.6.1.73</ecNumber>
    </recommendedName>
</protein>
<dbReference type="CDD" id="cd05251">
    <property type="entry name" value="NmrA_like_SDR_a"/>
    <property type="match status" value="1"/>
</dbReference>
<accession>A0A4E9DGR3</accession>